<protein>
    <submittedName>
        <fullName evidence="1">Uncharacterized protein</fullName>
    </submittedName>
</protein>
<keyword evidence="2" id="KW-1185">Reference proteome</keyword>
<gene>
    <name evidence="1" type="ORF">MES5069_50005</name>
</gene>
<proteinExistence type="predicted"/>
<reference evidence="1 2" key="1">
    <citation type="submission" date="2022-03" db="EMBL/GenBank/DDBJ databases">
        <authorList>
            <person name="Brunel B."/>
        </authorList>
    </citation>
    <scope>NUCLEOTIDE SEQUENCE [LARGE SCALE GENOMIC DNA]</scope>
    <source>
        <strain evidence="1">STM5069sample</strain>
    </source>
</reference>
<accession>A0ABN8K6C1</accession>
<sequence>MRFPVIAVRVTQGGMIDRRGNEQRWAADGSKRDERGRRVFAASEARAAGLGGLAAISAITGLARSTIGRGLKVQPQGG</sequence>
<comment type="caution">
    <text evidence="1">The sequence shown here is derived from an EMBL/GenBank/DDBJ whole genome shotgun (WGS) entry which is preliminary data.</text>
</comment>
<evidence type="ECO:0000313" key="2">
    <source>
        <dbReference type="Proteomes" id="UP001153050"/>
    </source>
</evidence>
<dbReference type="EMBL" id="CAKXZT010000146">
    <property type="protein sequence ID" value="CAH2405805.1"/>
    <property type="molecule type" value="Genomic_DNA"/>
</dbReference>
<evidence type="ECO:0000313" key="1">
    <source>
        <dbReference type="EMBL" id="CAH2405805.1"/>
    </source>
</evidence>
<organism evidence="1 2">
    <name type="scientific">Mesorhizobium escarrei</name>
    <dbReference type="NCBI Taxonomy" id="666018"/>
    <lineage>
        <taxon>Bacteria</taxon>
        <taxon>Pseudomonadati</taxon>
        <taxon>Pseudomonadota</taxon>
        <taxon>Alphaproteobacteria</taxon>
        <taxon>Hyphomicrobiales</taxon>
        <taxon>Phyllobacteriaceae</taxon>
        <taxon>Mesorhizobium</taxon>
    </lineage>
</organism>
<name>A0ABN8K6C1_9HYPH</name>
<dbReference type="Proteomes" id="UP001153050">
    <property type="component" value="Unassembled WGS sequence"/>
</dbReference>